<accession>A0A545UHL9</accession>
<dbReference type="OrthoDB" id="4750212at2"/>
<dbReference type="RefSeq" id="WP_142892456.1">
    <property type="nucleotide sequence ID" value="NZ_ML660161.1"/>
</dbReference>
<proteinExistence type="predicted"/>
<sequence length="186" mass="20341">MNNNSRNIKSLVKVILVSALISSLPAYADISADINRCTKIQDNNDRLTCFDTVAAYYKTFPAAEPKANKEPVRPAVGNTPSQEINAPVSIPKPTKEIVTSEDAFGRSSAELVQIESLKSNIVGEFRGWKKGSTLTLKNGQKWKVVSRTTGYVKLQNPAVEITRGVFGSFNMKVNGLNAVAKVRRVD</sequence>
<reference evidence="3 4" key="1">
    <citation type="submission" date="2019-07" db="EMBL/GenBank/DDBJ databases">
        <title>Draft genome for Aliikangiella sp. M105.</title>
        <authorList>
            <person name="Wang G."/>
        </authorList>
    </citation>
    <scope>NUCLEOTIDE SEQUENCE [LARGE SCALE GENOMIC DNA]</scope>
    <source>
        <strain evidence="3 4">M105</strain>
    </source>
</reference>
<evidence type="ECO:0008006" key="5">
    <source>
        <dbReference type="Google" id="ProtNLM"/>
    </source>
</evidence>
<dbReference type="Proteomes" id="UP000315439">
    <property type="component" value="Unassembled WGS sequence"/>
</dbReference>
<evidence type="ECO:0000256" key="2">
    <source>
        <dbReference type="SAM" id="SignalP"/>
    </source>
</evidence>
<gene>
    <name evidence="3" type="ORF">FLL46_05420</name>
</gene>
<evidence type="ECO:0000313" key="4">
    <source>
        <dbReference type="Proteomes" id="UP000315439"/>
    </source>
</evidence>
<feature type="chain" id="PRO_5022240358" description="SH3 domain-containing protein" evidence="2">
    <location>
        <begin position="29"/>
        <end position="186"/>
    </location>
</feature>
<evidence type="ECO:0000313" key="3">
    <source>
        <dbReference type="EMBL" id="TQV88971.1"/>
    </source>
</evidence>
<feature type="region of interest" description="Disordered" evidence="1">
    <location>
        <begin position="68"/>
        <end position="88"/>
    </location>
</feature>
<dbReference type="AlphaFoldDB" id="A0A545UHL9"/>
<name>A0A545UHL9_9GAMM</name>
<dbReference type="EMBL" id="VIKS01000003">
    <property type="protein sequence ID" value="TQV88971.1"/>
    <property type="molecule type" value="Genomic_DNA"/>
</dbReference>
<comment type="caution">
    <text evidence="3">The sequence shown here is derived from an EMBL/GenBank/DDBJ whole genome shotgun (WGS) entry which is preliminary data.</text>
</comment>
<feature type="signal peptide" evidence="2">
    <location>
        <begin position="1"/>
        <end position="28"/>
    </location>
</feature>
<organism evidence="3 4">
    <name type="scientific">Aliikangiella coralliicola</name>
    <dbReference type="NCBI Taxonomy" id="2592383"/>
    <lineage>
        <taxon>Bacteria</taxon>
        <taxon>Pseudomonadati</taxon>
        <taxon>Pseudomonadota</taxon>
        <taxon>Gammaproteobacteria</taxon>
        <taxon>Oceanospirillales</taxon>
        <taxon>Pleioneaceae</taxon>
        <taxon>Aliikangiella</taxon>
    </lineage>
</organism>
<protein>
    <recommendedName>
        <fullName evidence="5">SH3 domain-containing protein</fullName>
    </recommendedName>
</protein>
<keyword evidence="2" id="KW-0732">Signal</keyword>
<keyword evidence="4" id="KW-1185">Reference proteome</keyword>
<evidence type="ECO:0000256" key="1">
    <source>
        <dbReference type="SAM" id="MobiDB-lite"/>
    </source>
</evidence>